<dbReference type="Pfam" id="PF00534">
    <property type="entry name" value="Glycos_transf_1"/>
    <property type="match status" value="1"/>
</dbReference>
<gene>
    <name evidence="4" type="ORF">SAMN05660293_05395</name>
</gene>
<keyword evidence="5" id="KW-1185">Reference proteome</keyword>
<evidence type="ECO:0000259" key="3">
    <source>
        <dbReference type="Pfam" id="PF13439"/>
    </source>
</evidence>
<protein>
    <submittedName>
        <fullName evidence="4">Glycosyltransferase involved in cell wall bisynthesis</fullName>
    </submittedName>
</protein>
<dbReference type="InterPro" id="IPR001296">
    <property type="entry name" value="Glyco_trans_1"/>
</dbReference>
<dbReference type="SUPFAM" id="SSF53756">
    <property type="entry name" value="UDP-Glycosyltransferase/glycogen phosphorylase"/>
    <property type="match status" value="1"/>
</dbReference>
<dbReference type="InterPro" id="IPR028098">
    <property type="entry name" value="Glyco_trans_4-like_N"/>
</dbReference>
<dbReference type="PANTHER" id="PTHR12526">
    <property type="entry name" value="GLYCOSYLTRANSFERASE"/>
    <property type="match status" value="1"/>
</dbReference>
<dbReference type="EMBL" id="FUZA01000012">
    <property type="protein sequence ID" value="SKC18985.1"/>
    <property type="molecule type" value="Genomic_DNA"/>
</dbReference>
<evidence type="ECO:0000313" key="5">
    <source>
        <dbReference type="Proteomes" id="UP000190897"/>
    </source>
</evidence>
<dbReference type="Pfam" id="PF13439">
    <property type="entry name" value="Glyco_transf_4"/>
    <property type="match status" value="1"/>
</dbReference>
<reference evidence="5" key="1">
    <citation type="submission" date="2017-02" db="EMBL/GenBank/DDBJ databases">
        <authorList>
            <person name="Varghese N."/>
            <person name="Submissions S."/>
        </authorList>
    </citation>
    <scope>NUCLEOTIDE SEQUENCE [LARGE SCALE GENOMIC DNA]</scope>
    <source>
        <strain evidence="5">DSM 22270</strain>
    </source>
</reference>
<dbReference type="Gene3D" id="3.40.50.2000">
    <property type="entry name" value="Glycogen Phosphorylase B"/>
    <property type="match status" value="3"/>
</dbReference>
<dbReference type="AlphaFoldDB" id="A0A1T5HE59"/>
<organism evidence="4 5">
    <name type="scientific">Dyadobacter psychrophilus</name>
    <dbReference type="NCBI Taxonomy" id="651661"/>
    <lineage>
        <taxon>Bacteria</taxon>
        <taxon>Pseudomonadati</taxon>
        <taxon>Bacteroidota</taxon>
        <taxon>Cytophagia</taxon>
        <taxon>Cytophagales</taxon>
        <taxon>Spirosomataceae</taxon>
        <taxon>Dyadobacter</taxon>
    </lineage>
</organism>
<dbReference type="Proteomes" id="UP000190897">
    <property type="component" value="Unassembled WGS sequence"/>
</dbReference>
<feature type="transmembrane region" description="Helical" evidence="1">
    <location>
        <begin position="74"/>
        <end position="96"/>
    </location>
</feature>
<evidence type="ECO:0000256" key="1">
    <source>
        <dbReference type="SAM" id="Phobius"/>
    </source>
</evidence>
<feature type="domain" description="Glycosyl transferase family 1" evidence="2">
    <location>
        <begin position="187"/>
        <end position="286"/>
    </location>
</feature>
<keyword evidence="1" id="KW-0812">Transmembrane</keyword>
<dbReference type="GO" id="GO:0016757">
    <property type="term" value="F:glycosyltransferase activity"/>
    <property type="evidence" value="ECO:0007669"/>
    <property type="project" value="InterPro"/>
</dbReference>
<feature type="domain" description="Glycosyltransferase subfamily 4-like N-terminal" evidence="3">
    <location>
        <begin position="41"/>
        <end position="154"/>
    </location>
</feature>
<dbReference type="OrthoDB" id="9792269at2"/>
<evidence type="ECO:0000259" key="2">
    <source>
        <dbReference type="Pfam" id="PF00534"/>
    </source>
</evidence>
<sequence>MIMRVLFITNMFPVADYIYFGIHVKEQIESLQKYNDVDAEVFFINGRESKANYMDSVLKIRSKIQTGNFDLIHIHYGISGLFLLFFTPSIPVVITLHSGELYRKKGWINHILQKRLTMAVVKKVSKIVVLNDDMSRLLSVYKNKLAKIPCGTDLTIFKVSQVEKRSDKIVIGFPGNKARKEKNYLLFNEIVSTLRLSHEVEVIEFHNLSRNDVVRNLHRLDLLLMTSTVEGSPQIIKEAMAANKAIVSTSVGDVADLLKNVSNSHVLNSFNANDFIKPINDVIALPSDKRISNGRDKILAMGLDTKRVADSVYQLYQTVL</sequence>
<name>A0A1T5HE59_9BACT</name>
<keyword evidence="1" id="KW-1133">Transmembrane helix</keyword>
<accession>A0A1T5HE59</accession>
<keyword evidence="1" id="KW-0472">Membrane</keyword>
<proteinExistence type="predicted"/>
<dbReference type="STRING" id="651661.SAMN05660293_05395"/>
<keyword evidence="4" id="KW-0808">Transferase</keyword>
<evidence type="ECO:0000313" key="4">
    <source>
        <dbReference type="EMBL" id="SKC18985.1"/>
    </source>
</evidence>